<protein>
    <submittedName>
        <fullName evidence="1">Uncharacterized protein</fullName>
    </submittedName>
</protein>
<sequence length="201" mass="22976">MNSTLQYIERRCEQLEIPEIKLNPYPNCCHSLISYIELRILCSKSDKINYNDKSNEIVKYNEKLCSNNRILNENKDNSLNLLISSCALYVDYYEKNDLKRNLQFNINFLPTPLSLISSGNNMGDFNLQENSPCALTINMYFIRTCGRECNINRPTIAGISNLPVACMSECEQLSKEFCISGCKRYGCSIGYYDCMNLLCGG</sequence>
<evidence type="ECO:0000313" key="1">
    <source>
        <dbReference type="EMBL" id="KAK6590906.1"/>
    </source>
</evidence>
<organism evidence="1 2">
    <name type="scientific">Cryptosporidium xiaoi</name>
    <dbReference type="NCBI Taxonomy" id="659607"/>
    <lineage>
        <taxon>Eukaryota</taxon>
        <taxon>Sar</taxon>
        <taxon>Alveolata</taxon>
        <taxon>Apicomplexa</taxon>
        <taxon>Conoidasida</taxon>
        <taxon>Coccidia</taxon>
        <taxon>Eucoccidiorida</taxon>
        <taxon>Eimeriorina</taxon>
        <taxon>Cryptosporidiidae</taxon>
        <taxon>Cryptosporidium</taxon>
    </lineage>
</organism>
<comment type="caution">
    <text evidence="1">The sequence shown here is derived from an EMBL/GenBank/DDBJ whole genome shotgun (WGS) entry which is preliminary data.</text>
</comment>
<reference evidence="1 2" key="1">
    <citation type="submission" date="2023-10" db="EMBL/GenBank/DDBJ databases">
        <title>Comparative genomics analysis reveals potential genetic determinants of host preference in Cryptosporidium xiaoi.</title>
        <authorList>
            <person name="Xiao L."/>
            <person name="Li J."/>
        </authorList>
    </citation>
    <scope>NUCLEOTIDE SEQUENCE [LARGE SCALE GENOMIC DNA]</scope>
    <source>
        <strain evidence="1 2">52996</strain>
    </source>
</reference>
<name>A0AAV9Y1T2_9CRYT</name>
<dbReference type="AlphaFoldDB" id="A0AAV9Y1T2"/>
<proteinExistence type="predicted"/>
<dbReference type="Proteomes" id="UP001311799">
    <property type="component" value="Unassembled WGS sequence"/>
</dbReference>
<gene>
    <name evidence="1" type="ORF">RS030_111851</name>
</gene>
<dbReference type="EMBL" id="JAWDEY010000002">
    <property type="protein sequence ID" value="KAK6590906.1"/>
    <property type="molecule type" value="Genomic_DNA"/>
</dbReference>
<accession>A0AAV9Y1T2</accession>
<keyword evidence="2" id="KW-1185">Reference proteome</keyword>
<evidence type="ECO:0000313" key="2">
    <source>
        <dbReference type="Proteomes" id="UP001311799"/>
    </source>
</evidence>